<evidence type="ECO:0000256" key="4">
    <source>
        <dbReference type="PROSITE-ProRule" id="PRU01248"/>
    </source>
</evidence>
<accession>A0A4R2JGY0</accession>
<dbReference type="GO" id="GO:0006310">
    <property type="term" value="P:DNA recombination"/>
    <property type="evidence" value="ECO:0007669"/>
    <property type="project" value="UniProtKB-KW"/>
</dbReference>
<dbReference type="Gene3D" id="1.10.150.130">
    <property type="match status" value="1"/>
</dbReference>
<dbReference type="Proteomes" id="UP000295680">
    <property type="component" value="Unassembled WGS sequence"/>
</dbReference>
<dbReference type="InterPro" id="IPR050090">
    <property type="entry name" value="Tyrosine_recombinase_XerCD"/>
</dbReference>
<feature type="domain" description="Tyr recombinase" evidence="5">
    <location>
        <begin position="162"/>
        <end position="363"/>
    </location>
</feature>
<dbReference type="CDD" id="cd00397">
    <property type="entry name" value="DNA_BRE_C"/>
    <property type="match status" value="1"/>
</dbReference>
<dbReference type="InterPro" id="IPR010998">
    <property type="entry name" value="Integrase_recombinase_N"/>
</dbReference>
<gene>
    <name evidence="7" type="ORF">EV192_10750</name>
</gene>
<keyword evidence="3" id="KW-0233">DNA recombination</keyword>
<dbReference type="InterPro" id="IPR002104">
    <property type="entry name" value="Integrase_catalytic"/>
</dbReference>
<comment type="caution">
    <text evidence="7">The sequence shown here is derived from an EMBL/GenBank/DDBJ whole genome shotgun (WGS) entry which is preliminary data.</text>
</comment>
<dbReference type="InterPro" id="IPR013762">
    <property type="entry name" value="Integrase-like_cat_sf"/>
</dbReference>
<dbReference type="Pfam" id="PF00589">
    <property type="entry name" value="Phage_integrase"/>
    <property type="match status" value="1"/>
</dbReference>
<dbReference type="InterPro" id="IPR044068">
    <property type="entry name" value="CB"/>
</dbReference>
<dbReference type="PANTHER" id="PTHR30349">
    <property type="entry name" value="PHAGE INTEGRASE-RELATED"/>
    <property type="match status" value="1"/>
</dbReference>
<organism evidence="7 8">
    <name type="scientific">Actinocrispum wychmicini</name>
    <dbReference type="NCBI Taxonomy" id="1213861"/>
    <lineage>
        <taxon>Bacteria</taxon>
        <taxon>Bacillati</taxon>
        <taxon>Actinomycetota</taxon>
        <taxon>Actinomycetes</taxon>
        <taxon>Pseudonocardiales</taxon>
        <taxon>Pseudonocardiaceae</taxon>
        <taxon>Actinocrispum</taxon>
    </lineage>
</organism>
<keyword evidence="8" id="KW-1185">Reference proteome</keyword>
<sequence>MPSGSRYWTVIDDGLNVEPVADRFLRELRFGRDRAESTTKAYAGGIALFLRWCVRTGRDWTTAAADMGLFMIWLKYTPVDGGQVVPGPGSKPVRGDGRINRVLVAVRGFLSFAVVNKEAPQWVLGAIYELADTRDLPLEAQSEDGGLFYRMRARHHLQEPETAVDRASDEEIVALFAACLSARDRLIVLLLSRAGLRRSEAAGLRRSDLHLLPDNRSLSCDVEGAHVHVIRRENVNGAWAKSRHSRAVPVDFLVIQAIDQYLVERQQCAAAARSDFLLVNLFRSPLGNPIPPDAINELFEALCVRAGLGRAVAPHMCRHAFGSNLADSGALLDEIQRLLGHANVSSSQPYLHPSASRLRAAVDRVPTPRALIEGVSQ</sequence>
<dbReference type="AlphaFoldDB" id="A0A4R2JGY0"/>
<feature type="domain" description="Core-binding (CB)" evidence="6">
    <location>
        <begin position="15"/>
        <end position="114"/>
    </location>
</feature>
<proteinExistence type="inferred from homology"/>
<dbReference type="SUPFAM" id="SSF47823">
    <property type="entry name" value="lambda integrase-like, N-terminal domain"/>
    <property type="match status" value="1"/>
</dbReference>
<keyword evidence="2 4" id="KW-0238">DNA-binding</keyword>
<name>A0A4R2JGY0_9PSEU</name>
<reference evidence="7 8" key="1">
    <citation type="submission" date="2019-03" db="EMBL/GenBank/DDBJ databases">
        <title>Genomic Encyclopedia of Type Strains, Phase IV (KMG-IV): sequencing the most valuable type-strain genomes for metagenomic binning, comparative biology and taxonomic classification.</title>
        <authorList>
            <person name="Goeker M."/>
        </authorList>
    </citation>
    <scope>NUCLEOTIDE SEQUENCE [LARGE SCALE GENOMIC DNA]</scope>
    <source>
        <strain evidence="7 8">DSM 45934</strain>
    </source>
</reference>
<dbReference type="SUPFAM" id="SSF56349">
    <property type="entry name" value="DNA breaking-rejoining enzymes"/>
    <property type="match status" value="1"/>
</dbReference>
<dbReference type="InterPro" id="IPR011010">
    <property type="entry name" value="DNA_brk_join_enz"/>
</dbReference>
<dbReference type="PANTHER" id="PTHR30349:SF41">
    <property type="entry name" value="INTEGRASE_RECOMBINASE PROTEIN MJ0367-RELATED"/>
    <property type="match status" value="1"/>
</dbReference>
<evidence type="ECO:0000256" key="2">
    <source>
        <dbReference type="ARBA" id="ARBA00023125"/>
    </source>
</evidence>
<evidence type="ECO:0000313" key="8">
    <source>
        <dbReference type="Proteomes" id="UP000295680"/>
    </source>
</evidence>
<dbReference type="GO" id="GO:0015074">
    <property type="term" value="P:DNA integration"/>
    <property type="evidence" value="ECO:0007669"/>
    <property type="project" value="InterPro"/>
</dbReference>
<dbReference type="Gene3D" id="1.10.443.10">
    <property type="entry name" value="Intergrase catalytic core"/>
    <property type="match status" value="1"/>
</dbReference>
<dbReference type="PROSITE" id="PS51900">
    <property type="entry name" value="CB"/>
    <property type="match status" value="1"/>
</dbReference>
<dbReference type="PROSITE" id="PS51898">
    <property type="entry name" value="TYR_RECOMBINASE"/>
    <property type="match status" value="1"/>
</dbReference>
<evidence type="ECO:0000259" key="6">
    <source>
        <dbReference type="PROSITE" id="PS51900"/>
    </source>
</evidence>
<evidence type="ECO:0000313" key="7">
    <source>
        <dbReference type="EMBL" id="TCO55629.1"/>
    </source>
</evidence>
<dbReference type="OrthoDB" id="9803188at2"/>
<dbReference type="GO" id="GO:0003677">
    <property type="term" value="F:DNA binding"/>
    <property type="evidence" value="ECO:0007669"/>
    <property type="project" value="UniProtKB-UniRule"/>
</dbReference>
<evidence type="ECO:0000256" key="3">
    <source>
        <dbReference type="ARBA" id="ARBA00023172"/>
    </source>
</evidence>
<evidence type="ECO:0000259" key="5">
    <source>
        <dbReference type="PROSITE" id="PS51898"/>
    </source>
</evidence>
<comment type="similarity">
    <text evidence="1">Belongs to the 'phage' integrase family.</text>
</comment>
<dbReference type="EMBL" id="SLWS01000007">
    <property type="protein sequence ID" value="TCO55629.1"/>
    <property type="molecule type" value="Genomic_DNA"/>
</dbReference>
<protein>
    <submittedName>
        <fullName evidence="7">Site-specific recombinase XerD</fullName>
    </submittedName>
</protein>
<evidence type="ECO:0000256" key="1">
    <source>
        <dbReference type="ARBA" id="ARBA00008857"/>
    </source>
</evidence>